<dbReference type="RefSeq" id="WP_101071333.1">
    <property type="nucleotide sequence ID" value="NZ_PISP01000001.1"/>
</dbReference>
<gene>
    <name evidence="3" type="ORF">CWD77_00945</name>
</gene>
<keyword evidence="4" id="KW-1185">Reference proteome</keyword>
<protein>
    <submittedName>
        <fullName evidence="3">Glucose-1-phosphate thymidylyltransferase</fullName>
    </submittedName>
</protein>
<proteinExistence type="predicted"/>
<dbReference type="InterPro" id="IPR023917">
    <property type="entry name" value="Bifunctiontional_GlmU_bac-type"/>
</dbReference>
<dbReference type="AlphaFoldDB" id="A0A2N0VIQ6"/>
<keyword evidence="2" id="KW-0012">Acyltransferase</keyword>
<dbReference type="Proteomes" id="UP000233398">
    <property type="component" value="Unassembled WGS sequence"/>
</dbReference>
<dbReference type="PANTHER" id="PTHR43584:SF9">
    <property type="entry name" value="TRANSFERASE HEXAPEPTIDE REPEAT CONTAINING PROTEIN"/>
    <property type="match status" value="1"/>
</dbReference>
<comment type="caution">
    <text evidence="3">The sequence shown here is derived from an EMBL/GenBank/DDBJ whole genome shotgun (WGS) entry which is preliminary data.</text>
</comment>
<accession>A0A2N0VIQ6</accession>
<organism evidence="3 4">
    <name type="scientific">Rhodohalobacter barkolensis</name>
    <dbReference type="NCBI Taxonomy" id="2053187"/>
    <lineage>
        <taxon>Bacteria</taxon>
        <taxon>Pseudomonadati</taxon>
        <taxon>Balneolota</taxon>
        <taxon>Balneolia</taxon>
        <taxon>Balneolales</taxon>
        <taxon>Balneolaceae</taxon>
        <taxon>Rhodohalobacter</taxon>
    </lineage>
</organism>
<sequence length="406" mass="45282">MKLQYSLFEDHFMENFHPLTLTRPVYDLRVGIFTLAEKWKYALGLPVDSALRGPIRQHLSGVFELPEIKKEHDAVLWINPRFIPNVQLIEQIKQLEISQGLTCNDSLIAALISTKEHSKWEKSGIDQKALETSEIKPDGNTIVKNIWELFQLNGNEIRKDLILSKKIAYGEEKIYPNTLFVKPENIYIDEGALIEPGAMLIADKGPIYIGKNAHVMANSVVRGPSAICEKSVVKMGAKIYEDTTIGPVCKVGGEISNVIFHSYSNKAHDGYAGNSVFGQWVNLGADTNTSNLKNNYSTVKVTDWSSGKLVDSGQQFIGTIMGDHSKTGINSMLNTGTLCGVCCNLFSDGYPPKYIPSFSWVSGHDIVPYHFEKAIEAMGKMMERRSVELTPAYKNMMKALFDSTSF</sequence>
<dbReference type="SUPFAM" id="SSF51161">
    <property type="entry name" value="Trimeric LpxA-like enzymes"/>
    <property type="match status" value="1"/>
</dbReference>
<dbReference type="Gene3D" id="2.160.10.10">
    <property type="entry name" value="Hexapeptide repeat proteins"/>
    <property type="match status" value="1"/>
</dbReference>
<dbReference type="OrthoDB" id="9784832at2"/>
<dbReference type="Pfam" id="PF13562">
    <property type="entry name" value="NTP_transf_4"/>
    <property type="match status" value="1"/>
</dbReference>
<reference evidence="3 4" key="1">
    <citation type="submission" date="2017-11" db="EMBL/GenBank/DDBJ databases">
        <title>Rhodohalobacter 15182 sp. nov., isolated from a salt lake.</title>
        <authorList>
            <person name="Han S."/>
        </authorList>
    </citation>
    <scope>NUCLEOTIDE SEQUENCE [LARGE SCALE GENOMIC DNA]</scope>
    <source>
        <strain evidence="3 4">15182</strain>
    </source>
</reference>
<dbReference type="InterPro" id="IPR050065">
    <property type="entry name" value="GlmU-like"/>
</dbReference>
<dbReference type="GO" id="GO:0016779">
    <property type="term" value="F:nucleotidyltransferase activity"/>
    <property type="evidence" value="ECO:0007669"/>
    <property type="project" value="UniProtKB-ARBA"/>
</dbReference>
<evidence type="ECO:0000313" key="3">
    <source>
        <dbReference type="EMBL" id="PKD44072.1"/>
    </source>
</evidence>
<dbReference type="NCBIfam" id="TIGR03991">
    <property type="entry name" value="alt_bact_glmU"/>
    <property type="match status" value="1"/>
</dbReference>
<evidence type="ECO:0000256" key="2">
    <source>
        <dbReference type="ARBA" id="ARBA00023315"/>
    </source>
</evidence>
<dbReference type="PANTHER" id="PTHR43584">
    <property type="entry name" value="NUCLEOTIDYL TRANSFERASE"/>
    <property type="match status" value="1"/>
</dbReference>
<name>A0A2N0VIQ6_9BACT</name>
<dbReference type="EMBL" id="PISP01000001">
    <property type="protein sequence ID" value="PKD44072.1"/>
    <property type="molecule type" value="Genomic_DNA"/>
</dbReference>
<dbReference type="InterPro" id="IPR011004">
    <property type="entry name" value="Trimer_LpxA-like_sf"/>
</dbReference>
<dbReference type="GO" id="GO:0016746">
    <property type="term" value="F:acyltransferase activity"/>
    <property type="evidence" value="ECO:0007669"/>
    <property type="project" value="UniProtKB-KW"/>
</dbReference>
<evidence type="ECO:0000256" key="1">
    <source>
        <dbReference type="ARBA" id="ARBA00022679"/>
    </source>
</evidence>
<keyword evidence="1 3" id="KW-0808">Transferase</keyword>
<evidence type="ECO:0000313" key="4">
    <source>
        <dbReference type="Proteomes" id="UP000233398"/>
    </source>
</evidence>